<evidence type="ECO:0000313" key="3">
    <source>
        <dbReference type="EMBL" id="CAE6354383.1"/>
    </source>
</evidence>
<feature type="domain" description="PBP" evidence="2">
    <location>
        <begin position="98"/>
        <end position="324"/>
    </location>
</feature>
<reference evidence="3" key="1">
    <citation type="submission" date="2021-01" db="EMBL/GenBank/DDBJ databases">
        <authorList>
            <person name="Kaushik A."/>
        </authorList>
    </citation>
    <scope>NUCLEOTIDE SEQUENCE</scope>
    <source>
        <strain evidence="3">AG1-1C</strain>
    </source>
</reference>
<dbReference type="InterPro" id="IPR024370">
    <property type="entry name" value="PBP_domain"/>
</dbReference>
<accession>A0A8H3A1A9</accession>
<dbReference type="Proteomes" id="UP000663846">
    <property type="component" value="Unassembled WGS sequence"/>
</dbReference>
<dbReference type="SUPFAM" id="SSF53850">
    <property type="entry name" value="Periplasmic binding protein-like II"/>
    <property type="match status" value="1"/>
</dbReference>
<evidence type="ECO:0000313" key="4">
    <source>
        <dbReference type="Proteomes" id="UP000663846"/>
    </source>
</evidence>
<sequence length="364" mass="40316">MVATSLVLVLGSGLIAAALPAQQPLAGLSFTDTMNGCIPKNPLTAEDTYYGVGQNNQTNKGPVRLRISNGGAGISGLVGKLANEFITYMVNKENNREEPFAIEWVKGDTTETLNYLGTGQADIGITYNKAAECQAISSKVAARRVYGFRDHFFLVGPPNPVNPAELKEYKKGEDNEKILDQFQKIVSTGNADKKVPTRFLSRFDKSATNIKDSELFVAIGQVPWGLAYSKWYHQYTMYPKDALKAAALLGEYTITDRGTWLSSPPEVRDKLTVYNEGQDDPTQDDENEQEGLADPLLNPAFFLTRTNICDDNKNLADEFLDWTIGELGQKVIKDFRSDFSTKWLYTPGPTRKDLRIQDCDTPGT</sequence>
<dbReference type="Pfam" id="PF12849">
    <property type="entry name" value="PBP_like_2"/>
    <property type="match status" value="1"/>
</dbReference>
<feature type="chain" id="PRO_5034644244" description="PBP domain-containing protein" evidence="1">
    <location>
        <begin position="18"/>
        <end position="364"/>
    </location>
</feature>
<comment type="caution">
    <text evidence="3">The sequence shown here is derived from an EMBL/GenBank/DDBJ whole genome shotgun (WGS) entry which is preliminary data.</text>
</comment>
<dbReference type="AlphaFoldDB" id="A0A8H3A1A9"/>
<dbReference type="Gene3D" id="3.40.190.10">
    <property type="entry name" value="Periplasmic binding protein-like II"/>
    <property type="match status" value="2"/>
</dbReference>
<dbReference type="InterPro" id="IPR052738">
    <property type="entry name" value="ABC-Tungstate_binding"/>
</dbReference>
<feature type="signal peptide" evidence="1">
    <location>
        <begin position="1"/>
        <end position="17"/>
    </location>
</feature>
<evidence type="ECO:0000259" key="2">
    <source>
        <dbReference type="Pfam" id="PF12849"/>
    </source>
</evidence>
<organism evidence="3 4">
    <name type="scientific">Rhizoctonia solani</name>
    <dbReference type="NCBI Taxonomy" id="456999"/>
    <lineage>
        <taxon>Eukaryota</taxon>
        <taxon>Fungi</taxon>
        <taxon>Dikarya</taxon>
        <taxon>Basidiomycota</taxon>
        <taxon>Agaricomycotina</taxon>
        <taxon>Agaricomycetes</taxon>
        <taxon>Cantharellales</taxon>
        <taxon>Ceratobasidiaceae</taxon>
        <taxon>Rhizoctonia</taxon>
    </lineage>
</organism>
<protein>
    <recommendedName>
        <fullName evidence="2">PBP domain-containing protein</fullName>
    </recommendedName>
</protein>
<name>A0A8H3A1A9_9AGAM</name>
<evidence type="ECO:0000256" key="1">
    <source>
        <dbReference type="SAM" id="SignalP"/>
    </source>
</evidence>
<dbReference type="PANTHER" id="PTHR37945">
    <property type="entry name" value="EXTRACELLULAR TUNGSTATE BINDING PROTEIN"/>
    <property type="match status" value="1"/>
</dbReference>
<dbReference type="EMBL" id="CAJMWS010000071">
    <property type="protein sequence ID" value="CAE6354383.1"/>
    <property type="molecule type" value="Genomic_DNA"/>
</dbReference>
<gene>
    <name evidence="3" type="ORF">RDB_LOCUS13650</name>
</gene>
<proteinExistence type="predicted"/>
<keyword evidence="1" id="KW-0732">Signal</keyword>
<dbReference type="PANTHER" id="PTHR37945:SF1">
    <property type="entry name" value="EXTRACELLULAR TUNGSTATE BINDING PROTEIN"/>
    <property type="match status" value="1"/>
</dbReference>